<dbReference type="PANTHER" id="PTHR14226">
    <property type="entry name" value="NEUROPATHY TARGET ESTERASE/SWISS CHEESE D.MELANOGASTER"/>
    <property type="match status" value="1"/>
</dbReference>
<dbReference type="InterPro" id="IPR050301">
    <property type="entry name" value="NTE"/>
</dbReference>
<keyword evidence="7" id="KW-1185">Reference proteome</keyword>
<evidence type="ECO:0000313" key="7">
    <source>
        <dbReference type="Proteomes" id="UP000075359"/>
    </source>
</evidence>
<evidence type="ECO:0000256" key="3">
    <source>
        <dbReference type="ARBA" id="ARBA00023098"/>
    </source>
</evidence>
<evidence type="ECO:0000256" key="4">
    <source>
        <dbReference type="PROSITE-ProRule" id="PRU01161"/>
    </source>
</evidence>
<organism evidence="6 7">
    <name type="scientific">Sulfurovum riftiae</name>
    <dbReference type="NCBI Taxonomy" id="1630136"/>
    <lineage>
        <taxon>Bacteria</taxon>
        <taxon>Pseudomonadati</taxon>
        <taxon>Campylobacterota</taxon>
        <taxon>Epsilonproteobacteria</taxon>
        <taxon>Campylobacterales</taxon>
        <taxon>Sulfurovaceae</taxon>
        <taxon>Sulfurovum</taxon>
    </lineage>
</organism>
<evidence type="ECO:0000256" key="2">
    <source>
        <dbReference type="ARBA" id="ARBA00022963"/>
    </source>
</evidence>
<dbReference type="RefSeq" id="WP_067332152.1">
    <property type="nucleotide sequence ID" value="NZ_LNKT01000067.1"/>
</dbReference>
<dbReference type="OrthoDB" id="5290098at2"/>
<comment type="caution">
    <text evidence="6">The sequence shown here is derived from an EMBL/GenBank/DDBJ whole genome shotgun (WGS) entry which is preliminary data.</text>
</comment>
<dbReference type="SUPFAM" id="SSF52151">
    <property type="entry name" value="FabD/lysophospholipase-like"/>
    <property type="match status" value="1"/>
</dbReference>
<dbReference type="AlphaFoldDB" id="A0A151CDZ2"/>
<dbReference type="STRING" id="1630136.AS592_03100"/>
<feature type="active site" description="Nucleophile" evidence="4">
    <location>
        <position position="45"/>
    </location>
</feature>
<dbReference type="Proteomes" id="UP000075359">
    <property type="component" value="Unassembled WGS sequence"/>
</dbReference>
<comment type="caution">
    <text evidence="4">Lacks conserved residue(s) required for the propagation of feature annotation.</text>
</comment>
<accession>A0A151CDZ2</accession>
<feature type="domain" description="PNPLA" evidence="5">
    <location>
        <begin position="12"/>
        <end position="174"/>
    </location>
</feature>
<dbReference type="Pfam" id="PF01734">
    <property type="entry name" value="Patatin"/>
    <property type="match status" value="1"/>
</dbReference>
<proteinExistence type="predicted"/>
<keyword evidence="2 4" id="KW-0442">Lipid degradation</keyword>
<evidence type="ECO:0000256" key="1">
    <source>
        <dbReference type="ARBA" id="ARBA00022801"/>
    </source>
</evidence>
<keyword evidence="3 4" id="KW-0443">Lipid metabolism</keyword>
<name>A0A151CDZ2_9BACT</name>
<evidence type="ECO:0000313" key="6">
    <source>
        <dbReference type="EMBL" id="KYJ85740.1"/>
    </source>
</evidence>
<evidence type="ECO:0000259" key="5">
    <source>
        <dbReference type="PROSITE" id="PS51635"/>
    </source>
</evidence>
<dbReference type="EMBL" id="LNKT01000067">
    <property type="protein sequence ID" value="KYJ85740.1"/>
    <property type="molecule type" value="Genomic_DNA"/>
</dbReference>
<dbReference type="GO" id="GO:0016042">
    <property type="term" value="P:lipid catabolic process"/>
    <property type="evidence" value="ECO:0007669"/>
    <property type="project" value="UniProtKB-UniRule"/>
</dbReference>
<feature type="active site" description="Proton acceptor" evidence="4">
    <location>
        <position position="161"/>
    </location>
</feature>
<sequence length="260" mass="29177">MIEKLRNNDFSLVLSGGGALGISHLGILHDLEKESVYPSEIVGTSMGGIVGACVAIGMQEAEIYEQIKKFSNLFNWMKFSFSGNAMIDNEKIALIFETLFGNRKMKETDIPLKLIATNLLNGHKRVFTAEDDVLIKDAILCTMAIPGIFEEHIVDGEVYGDGFLCENLGVREASFKTVLAVDVLGENSFEKEMPDSFFKTANMMEMFEKSVRLLIYNQSRSHIACSTKEILLIEPETKGYKTFHFHKYEEIRKIGLGLLK</sequence>
<protein>
    <submittedName>
        <fullName evidence="6">Patatin</fullName>
    </submittedName>
</protein>
<feature type="short sequence motif" description="GXGXXG" evidence="4">
    <location>
        <begin position="16"/>
        <end position="21"/>
    </location>
</feature>
<dbReference type="Gene3D" id="3.40.1090.10">
    <property type="entry name" value="Cytosolic phospholipase A2 catalytic domain"/>
    <property type="match status" value="1"/>
</dbReference>
<keyword evidence="1 4" id="KW-0378">Hydrolase</keyword>
<dbReference type="InterPro" id="IPR016035">
    <property type="entry name" value="Acyl_Trfase/lysoPLipase"/>
</dbReference>
<reference evidence="6 7" key="1">
    <citation type="submission" date="2015-11" db="EMBL/GenBank/DDBJ databases">
        <title>Draft genome of Sulfurovum riftiae 1812E, a member of the Epsilonproteobacteria isolated from the tube of the deep-sea hydrothermal vent tubewom Riftia pachyptila.</title>
        <authorList>
            <person name="Vetriani C."/>
            <person name="Giovannelli D."/>
        </authorList>
    </citation>
    <scope>NUCLEOTIDE SEQUENCE [LARGE SCALE GENOMIC DNA]</scope>
    <source>
        <strain evidence="6 7">1812E</strain>
    </source>
</reference>
<gene>
    <name evidence="6" type="ORF">AS592_03100</name>
</gene>
<dbReference type="GO" id="GO:0016787">
    <property type="term" value="F:hydrolase activity"/>
    <property type="evidence" value="ECO:0007669"/>
    <property type="project" value="UniProtKB-UniRule"/>
</dbReference>
<dbReference type="PANTHER" id="PTHR14226:SF76">
    <property type="entry name" value="NTE FAMILY PROTEIN RSSA"/>
    <property type="match status" value="1"/>
</dbReference>
<feature type="short sequence motif" description="GXSXG" evidence="4">
    <location>
        <begin position="43"/>
        <end position="47"/>
    </location>
</feature>
<dbReference type="InterPro" id="IPR002641">
    <property type="entry name" value="PNPLA_dom"/>
</dbReference>
<dbReference type="PROSITE" id="PS51635">
    <property type="entry name" value="PNPLA"/>
    <property type="match status" value="1"/>
</dbReference>